<dbReference type="Gene3D" id="3.40.50.720">
    <property type="entry name" value="NAD(P)-binding Rossmann-like Domain"/>
    <property type="match status" value="1"/>
</dbReference>
<dbReference type="Pfam" id="PF00106">
    <property type="entry name" value="adh_short"/>
    <property type="match status" value="1"/>
</dbReference>
<keyword evidence="2" id="KW-0560">Oxidoreductase</keyword>
<evidence type="ECO:0000256" key="2">
    <source>
        <dbReference type="ARBA" id="ARBA00023002"/>
    </source>
</evidence>
<dbReference type="GO" id="GO:0016491">
    <property type="term" value="F:oxidoreductase activity"/>
    <property type="evidence" value="ECO:0007669"/>
    <property type="project" value="UniProtKB-KW"/>
</dbReference>
<dbReference type="EMBL" id="BMCU01000003">
    <property type="protein sequence ID" value="GGG17197.1"/>
    <property type="molecule type" value="Genomic_DNA"/>
</dbReference>
<reference evidence="3" key="1">
    <citation type="journal article" date="2014" name="Int. J. Syst. Evol. Microbiol.">
        <title>Complete genome sequence of Corynebacterium casei LMG S-19264T (=DSM 44701T), isolated from a smear-ripened cheese.</title>
        <authorList>
            <consortium name="US DOE Joint Genome Institute (JGI-PGF)"/>
            <person name="Walter F."/>
            <person name="Albersmeier A."/>
            <person name="Kalinowski J."/>
            <person name="Ruckert C."/>
        </authorList>
    </citation>
    <scope>NUCLEOTIDE SEQUENCE</scope>
    <source>
        <strain evidence="3">CCM 7905</strain>
    </source>
</reference>
<evidence type="ECO:0000256" key="1">
    <source>
        <dbReference type="ARBA" id="ARBA00006484"/>
    </source>
</evidence>
<comment type="caution">
    <text evidence="3">The sequence shown here is derived from an EMBL/GenBank/DDBJ whole genome shotgun (WGS) entry which is preliminary data.</text>
</comment>
<dbReference type="PRINTS" id="PR00081">
    <property type="entry name" value="GDHRDH"/>
</dbReference>
<dbReference type="InterPro" id="IPR036291">
    <property type="entry name" value="NAD(P)-bd_dom_sf"/>
</dbReference>
<comment type="similarity">
    <text evidence="1">Belongs to the short-chain dehydrogenases/reductases (SDR) family.</text>
</comment>
<organism evidence="3 4">
    <name type="scientific">Rhodococcoides trifolii</name>
    <dbReference type="NCBI Taxonomy" id="908250"/>
    <lineage>
        <taxon>Bacteria</taxon>
        <taxon>Bacillati</taxon>
        <taxon>Actinomycetota</taxon>
        <taxon>Actinomycetes</taxon>
        <taxon>Mycobacteriales</taxon>
        <taxon>Nocardiaceae</taxon>
        <taxon>Rhodococcoides</taxon>
    </lineage>
</organism>
<evidence type="ECO:0000313" key="3">
    <source>
        <dbReference type="EMBL" id="GGG17197.1"/>
    </source>
</evidence>
<proteinExistence type="inferred from homology"/>
<reference evidence="3" key="2">
    <citation type="submission" date="2020-09" db="EMBL/GenBank/DDBJ databases">
        <authorList>
            <person name="Sun Q."/>
            <person name="Sedlacek I."/>
        </authorList>
    </citation>
    <scope>NUCLEOTIDE SEQUENCE</scope>
    <source>
        <strain evidence="3">CCM 7905</strain>
    </source>
</reference>
<gene>
    <name evidence="3" type="ORF">GCM10007304_34190</name>
</gene>
<keyword evidence="4" id="KW-1185">Reference proteome</keyword>
<dbReference type="PANTHER" id="PTHR24320">
    <property type="entry name" value="RETINOL DEHYDROGENASE"/>
    <property type="match status" value="1"/>
</dbReference>
<dbReference type="NCBIfam" id="NF004513">
    <property type="entry name" value="PRK05854.1"/>
    <property type="match status" value="1"/>
</dbReference>
<dbReference type="AlphaFoldDB" id="A0A917G1E9"/>
<protein>
    <submittedName>
        <fullName evidence="3">Short chain dehydrogenase</fullName>
    </submittedName>
</protein>
<dbReference type="InterPro" id="IPR002347">
    <property type="entry name" value="SDR_fam"/>
</dbReference>
<dbReference type="PANTHER" id="PTHR24320:SF148">
    <property type="entry name" value="NAD(P)-BINDING ROSSMANN-FOLD SUPERFAMILY PROTEIN"/>
    <property type="match status" value="1"/>
</dbReference>
<dbReference type="SUPFAM" id="SSF51735">
    <property type="entry name" value="NAD(P)-binding Rossmann-fold domains"/>
    <property type="match status" value="1"/>
</dbReference>
<name>A0A917G1E9_9NOCA</name>
<evidence type="ECO:0000313" key="4">
    <source>
        <dbReference type="Proteomes" id="UP000654257"/>
    </source>
</evidence>
<sequence length="343" mass="36857">MVQFYRPRPRLSTDCRSVAATALVTDAELRDRKDMTRKDIDITVPDLSGKRAVVTGASDGIGLGIAHRLAAAGAEVILPVRNRSKGEAAIAAIRQEHPRAEVSLRDLDLSSLDSVAALGRTLLDDAEPIHLLVNNAGVMTPPDRQTTADGIELQFGTNHLGHFALVGHLLPLLRDGHARVTSQISVSANSNSINWDDLNWENSYNGMKAYSQSKIAFGLFGLELDRRSAAGGWGITSNLSHPGVAPTNLLAARPELGRDRELLGRRLIRLMSQRGILLGTVETAKLPALMAATSADAAHFYGPKGLGHLGGGPAAQKLYSRLENTDEATRVWEVSEKLTGVTF</sequence>
<dbReference type="Proteomes" id="UP000654257">
    <property type="component" value="Unassembled WGS sequence"/>
</dbReference>
<accession>A0A917G1E9</accession>